<dbReference type="SUPFAM" id="SSF101821">
    <property type="entry name" value="Aminopeptidase/glucanase lid domain"/>
    <property type="match status" value="1"/>
</dbReference>
<keyword evidence="7 9" id="KW-0862">Zinc</keyword>
<evidence type="ECO:0000256" key="4">
    <source>
        <dbReference type="ARBA" id="ARBA00022670"/>
    </source>
</evidence>
<dbReference type="EMBL" id="WUUQ01000002">
    <property type="protein sequence ID" value="MXQ73734.1"/>
    <property type="molecule type" value="Genomic_DNA"/>
</dbReference>
<dbReference type="GO" id="GO:0008270">
    <property type="term" value="F:zinc ion binding"/>
    <property type="evidence" value="ECO:0007669"/>
    <property type="project" value="InterPro"/>
</dbReference>
<dbReference type="GO" id="GO:0004177">
    <property type="term" value="F:aminopeptidase activity"/>
    <property type="evidence" value="ECO:0007669"/>
    <property type="project" value="UniProtKB-KW"/>
</dbReference>
<dbReference type="GO" id="GO:0006508">
    <property type="term" value="P:proteolysis"/>
    <property type="evidence" value="ECO:0007669"/>
    <property type="project" value="UniProtKB-KW"/>
</dbReference>
<keyword evidence="5 9" id="KW-0479">Metal-binding</keyword>
<evidence type="ECO:0000256" key="9">
    <source>
        <dbReference type="RuleBase" id="RU004386"/>
    </source>
</evidence>
<keyword evidence="12" id="KW-1185">Reference proteome</keyword>
<dbReference type="SUPFAM" id="SSF53187">
    <property type="entry name" value="Zn-dependent exopeptidases"/>
    <property type="match status" value="1"/>
</dbReference>
<comment type="similarity">
    <text evidence="2 9">Belongs to the peptidase M18 family.</text>
</comment>
<dbReference type="PRINTS" id="PR00932">
    <property type="entry name" value="AMINO1PTASE"/>
</dbReference>
<evidence type="ECO:0000256" key="8">
    <source>
        <dbReference type="ARBA" id="ARBA00023049"/>
    </source>
</evidence>
<evidence type="ECO:0000256" key="7">
    <source>
        <dbReference type="ARBA" id="ARBA00022833"/>
    </source>
</evidence>
<keyword evidence="4 9" id="KW-0645">Protease</keyword>
<reference evidence="11 12" key="2">
    <citation type="submission" date="2020-01" db="EMBL/GenBank/DDBJ databases">
        <title>Clostridiaceae sp. nov. isolated from the gut of human by culturomics.</title>
        <authorList>
            <person name="Chang Y."/>
        </authorList>
    </citation>
    <scope>NUCLEOTIDE SEQUENCE [LARGE SCALE GENOMIC DNA]</scope>
    <source>
        <strain evidence="11 12">DONG20-135</strain>
    </source>
</reference>
<evidence type="ECO:0000256" key="5">
    <source>
        <dbReference type="ARBA" id="ARBA00022723"/>
    </source>
</evidence>
<evidence type="ECO:0000256" key="6">
    <source>
        <dbReference type="ARBA" id="ARBA00022801"/>
    </source>
</evidence>
<dbReference type="InterPro" id="IPR023358">
    <property type="entry name" value="Peptidase_M18_dom2"/>
</dbReference>
<dbReference type="Pfam" id="PF02127">
    <property type="entry name" value="Peptidase_M18"/>
    <property type="match status" value="1"/>
</dbReference>
<keyword evidence="8 9" id="KW-0482">Metalloprotease</keyword>
<dbReference type="Gene3D" id="3.40.630.10">
    <property type="entry name" value="Zn peptidases"/>
    <property type="match status" value="1"/>
</dbReference>
<sequence length="434" mass="47863">MDQTIQSLFQFIKNSPSCFHAAMSMAKQLEAAGYHELKEYDSWRLQPGGRYYMERNQSSIVAFQLPMQEATHFQITASHSDSPSFKLKPKAEMDVYGTYIKLNVEGYGGMLCSTWFDRPLAIAGRAVIKTKQGIVSRLVHIDEDLVLIPNVAIHMNRNANSNISYNIQNDLLPLYAMKQEDDVMDVIAAAAGCDKTAVINTELFLYNRQQGSVWGAHKEFISAPQLDDLECAFTALQGFLQAKAEHSAVNIFCCFDNEEVGSGTKQGADSTMLHDVLARIADGMGMEAGKLPQMIARSIMLSADNAHSLHPNHSELHDPSNPIFMNRGIVIKHSARQSYTTDALSAAVFKALCEKVNVPVQEFVNRSDIPGGGTLGSISASHVSILSCDIGLAQLAMHSAYETAGVQDVQDMIKVMRCFYETNIDLRGDAIKLR</sequence>
<dbReference type="EC" id="3.4.11.-" evidence="10"/>
<evidence type="ECO:0000256" key="2">
    <source>
        <dbReference type="ARBA" id="ARBA00008290"/>
    </source>
</evidence>
<keyword evidence="6 9" id="KW-0378">Hydrolase</keyword>
<evidence type="ECO:0000256" key="3">
    <source>
        <dbReference type="ARBA" id="ARBA00022438"/>
    </source>
</evidence>
<dbReference type="RefSeq" id="WP_160625145.1">
    <property type="nucleotide sequence ID" value="NZ_WUUQ01000002.1"/>
</dbReference>
<dbReference type="AlphaFoldDB" id="A0A6N8U8Q5"/>
<dbReference type="CDD" id="cd05658">
    <property type="entry name" value="M18_DAP"/>
    <property type="match status" value="1"/>
</dbReference>
<comment type="caution">
    <text evidence="11">The sequence shown here is derived from an EMBL/GenBank/DDBJ whole genome shotgun (WGS) entry which is preliminary data.</text>
</comment>
<organism evidence="11 12">
    <name type="scientific">Copranaerobaculum intestinale</name>
    <dbReference type="NCBI Taxonomy" id="2692629"/>
    <lineage>
        <taxon>Bacteria</taxon>
        <taxon>Bacillati</taxon>
        <taxon>Bacillota</taxon>
        <taxon>Erysipelotrichia</taxon>
        <taxon>Erysipelotrichales</taxon>
        <taxon>Erysipelotrichaceae</taxon>
        <taxon>Copranaerobaculum</taxon>
    </lineage>
</organism>
<reference evidence="11 12" key="1">
    <citation type="submission" date="2019-12" db="EMBL/GenBank/DDBJ databases">
        <authorList>
            <person name="Yang R."/>
        </authorList>
    </citation>
    <scope>NUCLEOTIDE SEQUENCE [LARGE SCALE GENOMIC DNA]</scope>
    <source>
        <strain evidence="11 12">DONG20-135</strain>
    </source>
</reference>
<dbReference type="Gene3D" id="2.30.250.10">
    <property type="entry name" value="Aminopeptidase i, Domain 2"/>
    <property type="match status" value="1"/>
</dbReference>
<evidence type="ECO:0000256" key="10">
    <source>
        <dbReference type="RuleBase" id="RU004387"/>
    </source>
</evidence>
<keyword evidence="3 9" id="KW-0031">Aminopeptidase</keyword>
<name>A0A6N8U8Q5_9FIRM</name>
<comment type="cofactor">
    <cofactor evidence="1 10">
        <name>Zn(2+)</name>
        <dbReference type="ChEBI" id="CHEBI:29105"/>
    </cofactor>
</comment>
<gene>
    <name evidence="11" type="ORF">GSF08_07260</name>
</gene>
<dbReference type="InterPro" id="IPR001948">
    <property type="entry name" value="Peptidase_M18"/>
</dbReference>
<protein>
    <recommendedName>
        <fullName evidence="10">M18 family aminopeptidase</fullName>
        <ecNumber evidence="10">3.4.11.-</ecNumber>
    </recommendedName>
</protein>
<dbReference type="GO" id="GO:0008237">
    <property type="term" value="F:metallopeptidase activity"/>
    <property type="evidence" value="ECO:0007669"/>
    <property type="project" value="UniProtKB-KW"/>
</dbReference>
<dbReference type="Proteomes" id="UP000434036">
    <property type="component" value="Unassembled WGS sequence"/>
</dbReference>
<evidence type="ECO:0000256" key="1">
    <source>
        <dbReference type="ARBA" id="ARBA00001947"/>
    </source>
</evidence>
<dbReference type="GO" id="GO:0005737">
    <property type="term" value="C:cytoplasm"/>
    <property type="evidence" value="ECO:0007669"/>
    <property type="project" value="UniProtKB-ARBA"/>
</dbReference>
<evidence type="ECO:0000313" key="11">
    <source>
        <dbReference type="EMBL" id="MXQ73734.1"/>
    </source>
</evidence>
<dbReference type="PANTHER" id="PTHR28570">
    <property type="entry name" value="ASPARTYL AMINOPEPTIDASE"/>
    <property type="match status" value="1"/>
</dbReference>
<accession>A0A6N8U8Q5</accession>
<dbReference type="PANTHER" id="PTHR28570:SF3">
    <property type="entry name" value="ASPARTYL AMINOPEPTIDASE"/>
    <property type="match status" value="1"/>
</dbReference>
<proteinExistence type="inferred from homology"/>
<dbReference type="NCBIfam" id="NF002759">
    <property type="entry name" value="PRK02813.1"/>
    <property type="match status" value="1"/>
</dbReference>
<evidence type="ECO:0000313" key="12">
    <source>
        <dbReference type="Proteomes" id="UP000434036"/>
    </source>
</evidence>